<dbReference type="CDD" id="cd06442">
    <property type="entry name" value="DPM1_like"/>
    <property type="match status" value="1"/>
</dbReference>
<reference evidence="5 6" key="1">
    <citation type="journal article" date="2016" name="Nat. Commun.">
        <title>Thousands of microbial genomes shed light on interconnected biogeochemical processes in an aquifer system.</title>
        <authorList>
            <person name="Anantharaman K."/>
            <person name="Brown C.T."/>
            <person name="Hug L.A."/>
            <person name="Sharon I."/>
            <person name="Castelle C.J."/>
            <person name="Probst A.J."/>
            <person name="Thomas B.C."/>
            <person name="Singh A."/>
            <person name="Wilkins M.J."/>
            <person name="Karaoz U."/>
            <person name="Brodie E.L."/>
            <person name="Williams K.H."/>
            <person name="Hubbard S.S."/>
            <person name="Banfield J.F."/>
        </authorList>
    </citation>
    <scope>NUCLEOTIDE SEQUENCE [LARGE SCALE GENOMIC DNA]</scope>
</reference>
<evidence type="ECO:0000256" key="3">
    <source>
        <dbReference type="ARBA" id="ARBA00022679"/>
    </source>
</evidence>
<dbReference type="PANTHER" id="PTHR43398:SF1">
    <property type="entry name" value="DOLICHOL-PHOSPHATE MANNOSYLTRANSFERASE SUBUNIT 1"/>
    <property type="match status" value="1"/>
</dbReference>
<feature type="domain" description="Glycosyltransferase 2-like" evidence="4">
    <location>
        <begin position="9"/>
        <end position="173"/>
    </location>
</feature>
<comment type="caution">
    <text evidence="5">The sequence shown here is derived from an EMBL/GenBank/DDBJ whole genome shotgun (WGS) entry which is preliminary data.</text>
</comment>
<evidence type="ECO:0000256" key="2">
    <source>
        <dbReference type="ARBA" id="ARBA00022676"/>
    </source>
</evidence>
<dbReference type="GO" id="GO:0009247">
    <property type="term" value="P:glycolipid biosynthetic process"/>
    <property type="evidence" value="ECO:0007669"/>
    <property type="project" value="TreeGrafter"/>
</dbReference>
<dbReference type="GO" id="GO:0004582">
    <property type="term" value="F:dolichyl-phosphate beta-D-mannosyltransferase activity"/>
    <property type="evidence" value="ECO:0007669"/>
    <property type="project" value="InterPro"/>
</dbReference>
<evidence type="ECO:0000313" key="6">
    <source>
        <dbReference type="Proteomes" id="UP000176893"/>
    </source>
</evidence>
<dbReference type="GO" id="GO:0016020">
    <property type="term" value="C:membrane"/>
    <property type="evidence" value="ECO:0007669"/>
    <property type="project" value="GOC"/>
</dbReference>
<keyword evidence="2" id="KW-0328">Glycosyltransferase</keyword>
<evidence type="ECO:0000313" key="5">
    <source>
        <dbReference type="EMBL" id="OGM98912.1"/>
    </source>
</evidence>
<dbReference type="FunFam" id="3.90.550.10:FF:000122">
    <property type="entry name" value="Dolichol-phosphate mannosyltransferase subunit 1"/>
    <property type="match status" value="1"/>
</dbReference>
<dbReference type="InterPro" id="IPR001173">
    <property type="entry name" value="Glyco_trans_2-like"/>
</dbReference>
<gene>
    <name evidence="5" type="ORF">A2649_00925</name>
</gene>
<accession>A0A1F8EDM7</accession>
<keyword evidence="3" id="KW-0808">Transferase</keyword>
<dbReference type="EMBL" id="MGJB01000006">
    <property type="protein sequence ID" value="OGM98912.1"/>
    <property type="molecule type" value="Genomic_DNA"/>
</dbReference>
<evidence type="ECO:0000256" key="1">
    <source>
        <dbReference type="ARBA" id="ARBA00006739"/>
    </source>
</evidence>
<sequence length="241" mass="27769">MSIYFKSIILIPTLNERENLKNLVPAIFNLLPDVSVLVVDDNSSDGTRELIKSMTVNFKKLFLLERDSNFSYGRSSLAGFRWILEKNYNQIVTMDADFSHDYKEIPALLERLDNFDVVIGSRYVKGGGVKNWNFFRRILSRAANLYVKIILGLPVTDATSGFNAYRADALKKINLDKINSSGYAFLVELKYRLFKVSSKFMEHPIVFSERREGQSKMSSKIIWESIKLPWKLKFLICQLAD</sequence>
<dbReference type="InterPro" id="IPR029044">
    <property type="entry name" value="Nucleotide-diphossugar_trans"/>
</dbReference>
<proteinExistence type="inferred from homology"/>
<dbReference type="InterPro" id="IPR039528">
    <property type="entry name" value="DPM1-like"/>
</dbReference>
<dbReference type="Proteomes" id="UP000176893">
    <property type="component" value="Unassembled WGS sequence"/>
</dbReference>
<protein>
    <recommendedName>
        <fullName evidence="4">Glycosyltransferase 2-like domain-containing protein</fullName>
    </recommendedName>
</protein>
<organism evidence="5 6">
    <name type="scientific">Candidatus Yanofskybacteria bacterium RIFCSPHIGHO2_01_FULL_41_26</name>
    <dbReference type="NCBI Taxonomy" id="1802661"/>
    <lineage>
        <taxon>Bacteria</taxon>
        <taxon>Candidatus Yanofskyibacteriota</taxon>
    </lineage>
</organism>
<dbReference type="SUPFAM" id="SSF53448">
    <property type="entry name" value="Nucleotide-diphospho-sugar transferases"/>
    <property type="match status" value="1"/>
</dbReference>
<name>A0A1F8EDM7_9BACT</name>
<dbReference type="AlphaFoldDB" id="A0A1F8EDM7"/>
<comment type="similarity">
    <text evidence="1">Belongs to the glycosyltransferase 2 family.</text>
</comment>
<dbReference type="Gene3D" id="3.90.550.10">
    <property type="entry name" value="Spore Coat Polysaccharide Biosynthesis Protein SpsA, Chain A"/>
    <property type="match status" value="1"/>
</dbReference>
<dbReference type="STRING" id="1802661.A2649_00925"/>
<evidence type="ECO:0000259" key="4">
    <source>
        <dbReference type="Pfam" id="PF00535"/>
    </source>
</evidence>
<dbReference type="PANTHER" id="PTHR43398">
    <property type="entry name" value="DOLICHOL-PHOSPHATE MANNOSYLTRANSFERASE SUBUNIT 1"/>
    <property type="match status" value="1"/>
</dbReference>
<dbReference type="Pfam" id="PF00535">
    <property type="entry name" value="Glycos_transf_2"/>
    <property type="match status" value="1"/>
</dbReference>